<evidence type="ECO:0000259" key="12">
    <source>
        <dbReference type="PROSITE" id="PS50255"/>
    </source>
</evidence>
<accession>A0ABP1RB42</accession>
<keyword evidence="6 11" id="KW-1133">Transmembrane helix</keyword>
<reference evidence="13 14" key="1">
    <citation type="submission" date="2024-08" db="EMBL/GenBank/DDBJ databases">
        <authorList>
            <person name="Cucini C."/>
            <person name="Frati F."/>
        </authorList>
    </citation>
    <scope>NUCLEOTIDE SEQUENCE [LARGE SCALE GENOMIC DNA]</scope>
</reference>
<dbReference type="InterPro" id="IPR012171">
    <property type="entry name" value="Fatty_acid_desaturase"/>
</dbReference>
<evidence type="ECO:0000313" key="14">
    <source>
        <dbReference type="Proteomes" id="UP001642540"/>
    </source>
</evidence>
<dbReference type="PROSITE" id="PS00191">
    <property type="entry name" value="CYTOCHROME_B5_1"/>
    <property type="match status" value="1"/>
</dbReference>
<keyword evidence="3" id="KW-0349">Heme</keyword>
<keyword evidence="5" id="KW-0479">Metal-binding</keyword>
<dbReference type="PIRSF" id="PIRSF015921">
    <property type="entry name" value="FA_sphinglp_des"/>
    <property type="match status" value="1"/>
</dbReference>
<dbReference type="EMBL" id="CAXLJM020000065">
    <property type="protein sequence ID" value="CAL8121522.1"/>
    <property type="molecule type" value="Genomic_DNA"/>
</dbReference>
<keyword evidence="10 11" id="KW-0472">Membrane</keyword>
<dbReference type="Proteomes" id="UP001642540">
    <property type="component" value="Unassembled WGS sequence"/>
</dbReference>
<feature type="transmembrane region" description="Helical" evidence="11">
    <location>
        <begin position="129"/>
        <end position="149"/>
    </location>
</feature>
<comment type="subcellular location">
    <subcellularLocation>
        <location evidence="1">Membrane</location>
        <topology evidence="1">Multi-pass membrane protein</topology>
    </subcellularLocation>
</comment>
<evidence type="ECO:0000256" key="3">
    <source>
        <dbReference type="ARBA" id="ARBA00022617"/>
    </source>
</evidence>
<feature type="transmembrane region" description="Helical" evidence="11">
    <location>
        <begin position="194"/>
        <end position="212"/>
    </location>
</feature>
<keyword evidence="14" id="KW-1185">Reference proteome</keyword>
<evidence type="ECO:0000256" key="2">
    <source>
        <dbReference type="ARBA" id="ARBA00009295"/>
    </source>
</evidence>
<keyword evidence="7" id="KW-0560">Oxidoreductase</keyword>
<evidence type="ECO:0000256" key="8">
    <source>
        <dbReference type="ARBA" id="ARBA00023004"/>
    </source>
</evidence>
<dbReference type="Pfam" id="PF00173">
    <property type="entry name" value="Cyt-b5"/>
    <property type="match status" value="1"/>
</dbReference>
<feature type="transmembrane region" description="Helical" evidence="11">
    <location>
        <begin position="293"/>
        <end position="315"/>
    </location>
</feature>
<organism evidence="13 14">
    <name type="scientific">Orchesella dallaii</name>
    <dbReference type="NCBI Taxonomy" id="48710"/>
    <lineage>
        <taxon>Eukaryota</taxon>
        <taxon>Metazoa</taxon>
        <taxon>Ecdysozoa</taxon>
        <taxon>Arthropoda</taxon>
        <taxon>Hexapoda</taxon>
        <taxon>Collembola</taxon>
        <taxon>Entomobryomorpha</taxon>
        <taxon>Entomobryoidea</taxon>
        <taxon>Orchesellidae</taxon>
        <taxon>Orchesellinae</taxon>
        <taxon>Orchesella</taxon>
    </lineage>
</organism>
<sequence length="437" mass="51354">MAPNIGDTSQENDNLIIEENALKIGKKEVLYDGFFYDVTNFIDRHPGGYVIEYYTNTGEDATVPIMMFHHRSKKKVDAIMNMLPRRPAPEHEMNFGTDAKSRQRYKNMTKDFRHLLKEAEDEGLFKPVYFRNIMVVIEVTLTMLLGGYIVMQNDTFLWKVLGAIITGIGMGRMGLLQHECGHNSVTGNPKKDKFLQNIFYGFYMGMSSQWWVRRHNRHHAMPQRFQRDFDMEHLPVTAVHEDFVYDPENISQNNVLTRNQGFLLPLNGTLFICAINFYYHPHYIFKRGLWNEMIALMLHFGIAFYTVGVWPYMLAKSFMSLYLSSSFALNHTHLPITYESKHWVEFGLLHTANVSPGWFNDWWLILLNYQIEHHLFPTMPQYNLRFVAERVKKLAAKYDLKYNTESLPRSYMNTMAHVFHVQDHVRKVHKEGKTKTN</sequence>
<name>A0ABP1RB42_9HEXA</name>
<evidence type="ECO:0000313" key="13">
    <source>
        <dbReference type="EMBL" id="CAL8121522.1"/>
    </source>
</evidence>
<proteinExistence type="inferred from homology"/>
<evidence type="ECO:0000256" key="10">
    <source>
        <dbReference type="ARBA" id="ARBA00023136"/>
    </source>
</evidence>
<dbReference type="CDD" id="cd03506">
    <property type="entry name" value="Delta6-FADS-like"/>
    <property type="match status" value="1"/>
</dbReference>
<gene>
    <name evidence="13" type="ORF">ODALV1_LOCUS19426</name>
</gene>
<dbReference type="Pfam" id="PF00487">
    <property type="entry name" value="FA_desaturase"/>
    <property type="match status" value="1"/>
</dbReference>
<protein>
    <recommendedName>
        <fullName evidence="12">Cytochrome b5 heme-binding domain-containing protein</fullName>
    </recommendedName>
</protein>
<keyword evidence="8" id="KW-0408">Iron</keyword>
<feature type="domain" description="Cytochrome b5 heme-binding" evidence="12">
    <location>
        <begin position="29"/>
        <end position="70"/>
    </location>
</feature>
<comment type="similarity">
    <text evidence="2">Belongs to the fatty acid desaturase type 1 family.</text>
</comment>
<feature type="transmembrane region" description="Helical" evidence="11">
    <location>
        <begin position="262"/>
        <end position="281"/>
    </location>
</feature>
<evidence type="ECO:0000256" key="7">
    <source>
        <dbReference type="ARBA" id="ARBA00023002"/>
    </source>
</evidence>
<keyword evidence="4 11" id="KW-0812">Transmembrane</keyword>
<comment type="caution">
    <text evidence="13">The sequence shown here is derived from an EMBL/GenBank/DDBJ whole genome shotgun (WGS) entry which is preliminary data.</text>
</comment>
<dbReference type="InterPro" id="IPR018506">
    <property type="entry name" value="Cyt_B5_heme-BS"/>
</dbReference>
<dbReference type="InterPro" id="IPR005804">
    <property type="entry name" value="FA_desaturase_dom"/>
</dbReference>
<keyword evidence="9" id="KW-0443">Lipid metabolism</keyword>
<dbReference type="Gene3D" id="3.10.120.10">
    <property type="entry name" value="Cytochrome b5-like heme/steroid binding domain"/>
    <property type="match status" value="1"/>
</dbReference>
<evidence type="ECO:0000256" key="4">
    <source>
        <dbReference type="ARBA" id="ARBA00022692"/>
    </source>
</evidence>
<dbReference type="PROSITE" id="PS50255">
    <property type="entry name" value="CYTOCHROME_B5_2"/>
    <property type="match status" value="1"/>
</dbReference>
<evidence type="ECO:0000256" key="1">
    <source>
        <dbReference type="ARBA" id="ARBA00004141"/>
    </source>
</evidence>
<evidence type="ECO:0000256" key="9">
    <source>
        <dbReference type="ARBA" id="ARBA00023098"/>
    </source>
</evidence>
<evidence type="ECO:0000256" key="6">
    <source>
        <dbReference type="ARBA" id="ARBA00022989"/>
    </source>
</evidence>
<evidence type="ECO:0000256" key="11">
    <source>
        <dbReference type="SAM" id="Phobius"/>
    </source>
</evidence>
<dbReference type="InterPro" id="IPR036400">
    <property type="entry name" value="Cyt_B5-like_heme/steroid_sf"/>
</dbReference>
<dbReference type="PANTHER" id="PTHR19353">
    <property type="entry name" value="FATTY ACID DESATURASE 2"/>
    <property type="match status" value="1"/>
</dbReference>
<feature type="transmembrane region" description="Helical" evidence="11">
    <location>
        <begin position="156"/>
        <end position="174"/>
    </location>
</feature>
<evidence type="ECO:0000256" key="5">
    <source>
        <dbReference type="ARBA" id="ARBA00022723"/>
    </source>
</evidence>
<dbReference type="InterPro" id="IPR001199">
    <property type="entry name" value="Cyt_B5-like_heme/steroid-bd"/>
</dbReference>
<dbReference type="SUPFAM" id="SSF55856">
    <property type="entry name" value="Cytochrome b5-like heme/steroid binding domain"/>
    <property type="match status" value="1"/>
</dbReference>
<dbReference type="PANTHER" id="PTHR19353:SF88">
    <property type="entry name" value="DELTA(5) FATTY ACID DESATURASE FAT-4"/>
    <property type="match status" value="1"/>
</dbReference>